<name>A0A5N5T6V0_9CRUS</name>
<dbReference type="AlphaFoldDB" id="A0A5N5T6V0"/>
<sequence length="122" mass="13755">MVIFSIFNNGKSLVEANYSTSTYMKQIEVIEENVNKLLPKLPAGIQEAAVRLASKDMKQRPTSQLLALIKFFSDPVVSCLQSLDSIDMKDPNQKSHFYRTTLVETLPLIPKVITISFKHVNV</sequence>
<accession>A0A5N5T6V0</accession>
<dbReference type="PANTHER" id="PTHR12984">
    <property type="entry name" value="SCY1-RELATED S/T PROTEIN KINASE-LIKE"/>
    <property type="match status" value="1"/>
</dbReference>
<comment type="caution">
    <text evidence="1">The sequence shown here is derived from an EMBL/GenBank/DDBJ whole genome shotgun (WGS) entry which is preliminary data.</text>
</comment>
<organism evidence="1 2">
    <name type="scientific">Armadillidium nasatum</name>
    <dbReference type="NCBI Taxonomy" id="96803"/>
    <lineage>
        <taxon>Eukaryota</taxon>
        <taxon>Metazoa</taxon>
        <taxon>Ecdysozoa</taxon>
        <taxon>Arthropoda</taxon>
        <taxon>Crustacea</taxon>
        <taxon>Multicrustacea</taxon>
        <taxon>Malacostraca</taxon>
        <taxon>Eumalacostraca</taxon>
        <taxon>Peracarida</taxon>
        <taxon>Isopoda</taxon>
        <taxon>Oniscidea</taxon>
        <taxon>Crinocheta</taxon>
        <taxon>Armadillidiidae</taxon>
        <taxon>Armadillidium</taxon>
    </lineage>
</organism>
<keyword evidence="2" id="KW-1185">Reference proteome</keyword>
<evidence type="ECO:0000313" key="1">
    <source>
        <dbReference type="EMBL" id="KAB7502374.1"/>
    </source>
</evidence>
<dbReference type="EMBL" id="SEYY01007717">
    <property type="protein sequence ID" value="KAB7502374.1"/>
    <property type="molecule type" value="Genomic_DNA"/>
</dbReference>
<dbReference type="OrthoDB" id="79687at2759"/>
<dbReference type="Proteomes" id="UP000326759">
    <property type="component" value="Unassembled WGS sequence"/>
</dbReference>
<proteinExistence type="predicted"/>
<dbReference type="InterPro" id="IPR051177">
    <property type="entry name" value="CIK-Related_Protein"/>
</dbReference>
<reference evidence="1 2" key="1">
    <citation type="journal article" date="2019" name="PLoS Biol.">
        <title>Sex chromosomes control vertical transmission of feminizing Wolbachia symbionts in an isopod.</title>
        <authorList>
            <person name="Becking T."/>
            <person name="Chebbi M.A."/>
            <person name="Giraud I."/>
            <person name="Moumen B."/>
            <person name="Laverre T."/>
            <person name="Caubet Y."/>
            <person name="Peccoud J."/>
            <person name="Gilbert C."/>
            <person name="Cordaux R."/>
        </authorList>
    </citation>
    <scope>NUCLEOTIDE SEQUENCE [LARGE SCALE GENOMIC DNA]</scope>
    <source>
        <strain evidence="1">ANa2</strain>
        <tissue evidence="1">Whole body excluding digestive tract and cuticle</tissue>
    </source>
</reference>
<protein>
    <submittedName>
        <fullName evidence="1">Uncharacterized protein</fullName>
    </submittedName>
</protein>
<dbReference type="PANTHER" id="PTHR12984:SF16">
    <property type="entry name" value="BLACK MATCH, ISOFORM H"/>
    <property type="match status" value="1"/>
</dbReference>
<gene>
    <name evidence="1" type="ORF">Anas_09263</name>
</gene>
<evidence type="ECO:0000313" key="2">
    <source>
        <dbReference type="Proteomes" id="UP000326759"/>
    </source>
</evidence>